<dbReference type="OrthoDB" id="6871152at2"/>
<evidence type="ECO:0000313" key="5">
    <source>
        <dbReference type="EMBL" id="QGG79408.1"/>
    </source>
</evidence>
<reference evidence="5 6" key="1">
    <citation type="submission" date="2019-11" db="EMBL/GenBank/DDBJ databases">
        <authorList>
            <person name="Khan S.A."/>
            <person name="Jeon C.O."/>
            <person name="Chun B.H."/>
        </authorList>
    </citation>
    <scope>NUCLEOTIDE SEQUENCE [LARGE SCALE GENOMIC DNA]</scope>
    <source>
        <strain evidence="5 6">IMCC 1097</strain>
    </source>
</reference>
<gene>
    <name evidence="5" type="ORF">GH975_02030</name>
</gene>
<dbReference type="KEGG" id="llp:GH975_02030"/>
<dbReference type="InterPro" id="IPR037913">
    <property type="entry name" value="ACD_IbpA/B"/>
</dbReference>
<feature type="domain" description="SHSP" evidence="4">
    <location>
        <begin position="28"/>
        <end position="142"/>
    </location>
</feature>
<dbReference type="PROSITE" id="PS01031">
    <property type="entry name" value="SHSP"/>
    <property type="match status" value="1"/>
</dbReference>
<name>A0A5Q2Q6H9_9GAMM</name>
<dbReference type="InterPro" id="IPR002068">
    <property type="entry name" value="A-crystallin/Hsp20_dom"/>
</dbReference>
<organism evidence="5 6">
    <name type="scientific">Litorivicinus lipolyticus</name>
    <dbReference type="NCBI Taxonomy" id="418701"/>
    <lineage>
        <taxon>Bacteria</taxon>
        <taxon>Pseudomonadati</taxon>
        <taxon>Pseudomonadota</taxon>
        <taxon>Gammaproteobacteria</taxon>
        <taxon>Oceanospirillales</taxon>
        <taxon>Litorivicinaceae</taxon>
        <taxon>Litorivicinus</taxon>
    </lineage>
</organism>
<sequence length="151" mass="16980">MTIDFTPLYRSSVGFDRLASMLESASRQDVSSGYPHYNIEITAENSYTISLAVAGFDRAELSLETHRDELLIKGKKALVEDGDTPRNFLHRGIAQRNFERKFQLAEHVRVTGANLEHGILHIELVREVPEALKPRQIEIAGPGNDHLIESN</sequence>
<dbReference type="RefSeq" id="WP_153712912.1">
    <property type="nucleotide sequence ID" value="NZ_CP045871.1"/>
</dbReference>
<dbReference type="PANTHER" id="PTHR47062">
    <property type="match status" value="1"/>
</dbReference>
<proteinExistence type="inferred from homology"/>
<evidence type="ECO:0000256" key="3">
    <source>
        <dbReference type="RuleBase" id="RU003616"/>
    </source>
</evidence>
<dbReference type="CDD" id="cd06470">
    <property type="entry name" value="ACD_IbpA-B_like"/>
    <property type="match status" value="1"/>
</dbReference>
<protein>
    <submittedName>
        <fullName evidence="5">Hsp20 family protein</fullName>
    </submittedName>
</protein>
<evidence type="ECO:0000256" key="1">
    <source>
        <dbReference type="ARBA" id="ARBA00023016"/>
    </source>
</evidence>
<evidence type="ECO:0000313" key="6">
    <source>
        <dbReference type="Proteomes" id="UP000388235"/>
    </source>
</evidence>
<evidence type="ECO:0000256" key="2">
    <source>
        <dbReference type="PROSITE-ProRule" id="PRU00285"/>
    </source>
</evidence>
<dbReference type="EMBL" id="CP045871">
    <property type="protein sequence ID" value="QGG79408.1"/>
    <property type="molecule type" value="Genomic_DNA"/>
</dbReference>
<dbReference type="InterPro" id="IPR008978">
    <property type="entry name" value="HSP20-like_chaperone"/>
</dbReference>
<keyword evidence="6" id="KW-1185">Reference proteome</keyword>
<evidence type="ECO:0000259" key="4">
    <source>
        <dbReference type="PROSITE" id="PS01031"/>
    </source>
</evidence>
<dbReference type="PANTHER" id="PTHR47062:SF1">
    <property type="entry name" value="SMALL HEAT SHOCK PROTEIN IBPA"/>
    <property type="match status" value="1"/>
</dbReference>
<dbReference type="Pfam" id="PF00011">
    <property type="entry name" value="HSP20"/>
    <property type="match status" value="1"/>
</dbReference>
<keyword evidence="1" id="KW-0346">Stress response</keyword>
<accession>A0A5Q2Q6H9</accession>
<comment type="similarity">
    <text evidence="2 3">Belongs to the small heat shock protein (HSP20) family.</text>
</comment>
<dbReference type="SUPFAM" id="SSF49764">
    <property type="entry name" value="HSP20-like chaperones"/>
    <property type="match status" value="1"/>
</dbReference>
<dbReference type="Proteomes" id="UP000388235">
    <property type="component" value="Chromosome"/>
</dbReference>
<dbReference type="Gene3D" id="2.60.40.790">
    <property type="match status" value="1"/>
</dbReference>
<dbReference type="AlphaFoldDB" id="A0A5Q2Q6H9"/>